<comment type="similarity">
    <text evidence="7">Belongs to the glycosyl hydrolase 18 family.</text>
</comment>
<dbReference type="GO" id="GO:0005975">
    <property type="term" value="P:carbohydrate metabolic process"/>
    <property type="evidence" value="ECO:0007669"/>
    <property type="project" value="InterPro"/>
</dbReference>
<feature type="transmembrane region" description="Helical" evidence="9">
    <location>
        <begin position="12"/>
        <end position="32"/>
    </location>
</feature>
<dbReference type="GO" id="GO:0005576">
    <property type="term" value="C:extracellular region"/>
    <property type="evidence" value="ECO:0007669"/>
    <property type="project" value="InterPro"/>
</dbReference>
<gene>
    <name evidence="11" type="ORF">H9Q80_07870</name>
</gene>
<dbReference type="PROSITE" id="PS01095">
    <property type="entry name" value="GH18_1"/>
    <property type="match status" value="1"/>
</dbReference>
<keyword evidence="9" id="KW-1133">Transmembrane helix</keyword>
<reference evidence="11 12" key="1">
    <citation type="submission" date="2020-08" db="EMBL/GenBank/DDBJ databases">
        <authorList>
            <person name="Liu C."/>
            <person name="Sun Q."/>
        </authorList>
    </citation>
    <scope>NUCLEOTIDE SEQUENCE [LARGE SCALE GENOMIC DNA]</scope>
    <source>
        <strain evidence="11 12">NSJ-61</strain>
    </source>
</reference>
<evidence type="ECO:0000259" key="10">
    <source>
        <dbReference type="PROSITE" id="PS51910"/>
    </source>
</evidence>
<dbReference type="GO" id="GO:0030246">
    <property type="term" value="F:carbohydrate binding"/>
    <property type="evidence" value="ECO:0007669"/>
    <property type="project" value="InterPro"/>
</dbReference>
<dbReference type="PANTHER" id="PTHR11177">
    <property type="entry name" value="CHITINASE"/>
    <property type="match status" value="1"/>
</dbReference>
<feature type="compositionally biased region" description="Basic and acidic residues" evidence="8">
    <location>
        <begin position="40"/>
        <end position="73"/>
    </location>
</feature>
<dbReference type="SMART" id="SM00636">
    <property type="entry name" value="Glyco_18"/>
    <property type="match status" value="1"/>
</dbReference>
<evidence type="ECO:0000256" key="2">
    <source>
        <dbReference type="ARBA" id="ARBA00012729"/>
    </source>
</evidence>
<dbReference type="RefSeq" id="WP_117451346.1">
    <property type="nucleotide sequence ID" value="NZ_CP060636.1"/>
</dbReference>
<dbReference type="InterPro" id="IPR001223">
    <property type="entry name" value="Glyco_hydro18_cat"/>
</dbReference>
<dbReference type="Pfam" id="PF00704">
    <property type="entry name" value="Glyco_hydro_18"/>
    <property type="match status" value="1"/>
</dbReference>
<keyword evidence="3 6" id="KW-0378">Hydrolase</keyword>
<dbReference type="InterPro" id="IPR003610">
    <property type="entry name" value="CBM5/12"/>
</dbReference>
<dbReference type="InterPro" id="IPR050314">
    <property type="entry name" value="Glycosyl_Hydrlase_18"/>
</dbReference>
<keyword evidence="5 6" id="KW-0326">Glycosidase</keyword>
<dbReference type="SUPFAM" id="SSF51445">
    <property type="entry name" value="(Trans)glycosidases"/>
    <property type="match status" value="1"/>
</dbReference>
<dbReference type="InterPro" id="IPR036573">
    <property type="entry name" value="CBM_sf_5/12"/>
</dbReference>
<dbReference type="GO" id="GO:0008843">
    <property type="term" value="F:endochitinase activity"/>
    <property type="evidence" value="ECO:0007669"/>
    <property type="project" value="UniProtKB-EC"/>
</dbReference>
<dbReference type="SUPFAM" id="SSF51055">
    <property type="entry name" value="Carbohydrate binding domain"/>
    <property type="match status" value="1"/>
</dbReference>
<dbReference type="Gene3D" id="3.40.5.30">
    <property type="entry name" value="(Trans)glycosidases - domain 2"/>
    <property type="match status" value="1"/>
</dbReference>
<keyword evidence="9" id="KW-0812">Transmembrane</keyword>
<feature type="region of interest" description="Disordered" evidence="8">
    <location>
        <begin position="40"/>
        <end position="83"/>
    </location>
</feature>
<dbReference type="SMART" id="SM00495">
    <property type="entry name" value="ChtBD3"/>
    <property type="match status" value="1"/>
</dbReference>
<evidence type="ECO:0000256" key="4">
    <source>
        <dbReference type="ARBA" id="ARBA00023277"/>
    </source>
</evidence>
<proteinExistence type="inferred from homology"/>
<dbReference type="AlphaFoldDB" id="A0A7G9GSR4"/>
<dbReference type="InterPro" id="IPR001579">
    <property type="entry name" value="Glyco_hydro_18_chit_AS"/>
</dbReference>
<feature type="domain" description="GH18" evidence="10">
    <location>
        <begin position="147"/>
        <end position="445"/>
    </location>
</feature>
<evidence type="ECO:0000256" key="5">
    <source>
        <dbReference type="ARBA" id="ARBA00023295"/>
    </source>
</evidence>
<name>A0A7G9GSR4_9FIRM</name>
<evidence type="ECO:0000256" key="6">
    <source>
        <dbReference type="RuleBase" id="RU000489"/>
    </source>
</evidence>
<dbReference type="GO" id="GO:0008061">
    <property type="term" value="F:chitin binding"/>
    <property type="evidence" value="ECO:0007669"/>
    <property type="project" value="InterPro"/>
</dbReference>
<evidence type="ECO:0000256" key="7">
    <source>
        <dbReference type="RuleBase" id="RU004453"/>
    </source>
</evidence>
<dbReference type="Pfam" id="PF02839">
    <property type="entry name" value="CBM_5_12"/>
    <property type="match status" value="1"/>
</dbReference>
<sequence>MKKFNLKNKSIQKGILIFIIGLLSGVLLITSFQHFQSSPSEKDAVKEEKIAEKDTAKDKEKTEEKDKETKQEENTSQYPSWDKSAVYNGGDKVIYEKKIYKAKWWTQGETPGNSDVWEDTKESITPVKDEKKKDTVTNKKHVETGDKKIVGYFPSWKPAKVDDLRYDELTDIIYAFAIPTSEGDLRPLDNADIAKQIITKAHKQNVRVLLAVGGWSYNDVPLEATFVSATENDQKIKKFGDAIINMCDRYGFDGIDMDWEHPRVDGNTGKQYEALMLYLADKLHDEKKLLTSAVLSGATADGNVYYDAAAHSDAVLKAVDRIHVMAYDGGDGERHSPYDFSVNSIEYWTDTRNVDPNKVILGVPFYARPSWAGYGDIIKENKDAPKKDHVTYNGMDVYYNGLETMKKKAQYAKKNCGGIMIWELSQDSSDDNMSLLKVIADELSK</sequence>
<protein>
    <recommendedName>
        <fullName evidence="2">chitinase</fullName>
        <ecNumber evidence="2">3.2.1.14</ecNumber>
    </recommendedName>
</protein>
<dbReference type="EC" id="3.2.1.14" evidence="2"/>
<dbReference type="Proteomes" id="UP000515856">
    <property type="component" value="Chromosome"/>
</dbReference>
<keyword evidence="9" id="KW-0472">Membrane</keyword>
<dbReference type="PANTHER" id="PTHR11177:SF317">
    <property type="entry name" value="CHITINASE 12-RELATED"/>
    <property type="match status" value="1"/>
</dbReference>
<dbReference type="GO" id="GO:0006032">
    <property type="term" value="P:chitin catabolic process"/>
    <property type="evidence" value="ECO:0007669"/>
    <property type="project" value="TreeGrafter"/>
</dbReference>
<dbReference type="CDD" id="cd12215">
    <property type="entry name" value="ChiC_BD"/>
    <property type="match status" value="1"/>
</dbReference>
<keyword evidence="12" id="KW-1185">Reference proteome</keyword>
<keyword evidence="4" id="KW-0119">Carbohydrate metabolism</keyword>
<evidence type="ECO:0000256" key="3">
    <source>
        <dbReference type="ARBA" id="ARBA00022801"/>
    </source>
</evidence>
<evidence type="ECO:0000256" key="8">
    <source>
        <dbReference type="SAM" id="MobiDB-lite"/>
    </source>
</evidence>
<dbReference type="Gene3D" id="2.10.10.20">
    <property type="entry name" value="Carbohydrate-binding module superfamily 5/12"/>
    <property type="match status" value="1"/>
</dbReference>
<organism evidence="11 12">
    <name type="scientific">[Eubacterium] hominis</name>
    <dbReference type="NCBI Taxonomy" id="2764325"/>
    <lineage>
        <taxon>Bacteria</taxon>
        <taxon>Bacillati</taxon>
        <taxon>Bacillota</taxon>
        <taxon>Erysipelotrichia</taxon>
        <taxon>Erysipelotrichales</taxon>
        <taxon>Erysipelotrichaceae</taxon>
        <taxon>Amedibacillus</taxon>
    </lineage>
</organism>
<dbReference type="InterPro" id="IPR017853">
    <property type="entry name" value="GH"/>
</dbReference>
<dbReference type="PROSITE" id="PS51910">
    <property type="entry name" value="GH18_2"/>
    <property type="match status" value="1"/>
</dbReference>
<dbReference type="InterPro" id="IPR011583">
    <property type="entry name" value="Chitinase_II/V-like_cat"/>
</dbReference>
<evidence type="ECO:0000313" key="12">
    <source>
        <dbReference type="Proteomes" id="UP000515856"/>
    </source>
</evidence>
<accession>A0A7G9GSR4</accession>
<evidence type="ECO:0000256" key="9">
    <source>
        <dbReference type="SAM" id="Phobius"/>
    </source>
</evidence>
<evidence type="ECO:0000256" key="1">
    <source>
        <dbReference type="ARBA" id="ARBA00000822"/>
    </source>
</evidence>
<comment type="catalytic activity">
    <reaction evidence="1">
        <text>Random endo-hydrolysis of N-acetyl-beta-D-glucosaminide (1-&gt;4)-beta-linkages in chitin and chitodextrins.</text>
        <dbReference type="EC" id="3.2.1.14"/>
    </reaction>
</comment>
<evidence type="ECO:0000313" key="11">
    <source>
        <dbReference type="EMBL" id="QNM13846.1"/>
    </source>
</evidence>
<dbReference type="KEGG" id="ehn:H9Q80_07870"/>
<dbReference type="Gene3D" id="3.20.20.80">
    <property type="entry name" value="Glycosidases"/>
    <property type="match status" value="1"/>
</dbReference>
<dbReference type="EMBL" id="CP060636">
    <property type="protein sequence ID" value="QNM13846.1"/>
    <property type="molecule type" value="Genomic_DNA"/>
</dbReference>